<evidence type="ECO:0000313" key="2">
    <source>
        <dbReference type="EMBL" id="JAE15655.1"/>
    </source>
</evidence>
<keyword evidence="1" id="KW-0472">Membrane</keyword>
<reference evidence="2" key="1">
    <citation type="submission" date="2014-09" db="EMBL/GenBank/DDBJ databases">
        <authorList>
            <person name="Magalhaes I.L.F."/>
            <person name="Oliveira U."/>
            <person name="Santos F.R."/>
            <person name="Vidigal T.H.D.A."/>
            <person name="Brescovit A.D."/>
            <person name="Santos A.J."/>
        </authorList>
    </citation>
    <scope>NUCLEOTIDE SEQUENCE</scope>
    <source>
        <tissue evidence="2">Shoot tissue taken approximately 20 cm above the soil surface</tissue>
    </source>
</reference>
<reference evidence="2" key="2">
    <citation type="journal article" date="2015" name="Data Brief">
        <title>Shoot transcriptome of the giant reed, Arundo donax.</title>
        <authorList>
            <person name="Barrero R.A."/>
            <person name="Guerrero F.D."/>
            <person name="Moolhuijzen P."/>
            <person name="Goolsby J.A."/>
            <person name="Tidwell J."/>
            <person name="Bellgard S.E."/>
            <person name="Bellgard M.I."/>
        </authorList>
    </citation>
    <scope>NUCLEOTIDE SEQUENCE</scope>
    <source>
        <tissue evidence="2">Shoot tissue taken approximately 20 cm above the soil surface</tissue>
    </source>
</reference>
<evidence type="ECO:0000256" key="1">
    <source>
        <dbReference type="SAM" id="Phobius"/>
    </source>
</evidence>
<dbReference type="EMBL" id="GBRH01182241">
    <property type="protein sequence ID" value="JAE15655.1"/>
    <property type="molecule type" value="Transcribed_RNA"/>
</dbReference>
<keyword evidence="1" id="KW-1133">Transmembrane helix</keyword>
<sequence length="59" mass="6692">MVLVHLMRENLFFRVRVCVKASSSLMLFVCVYVFLPISLSWCRVAVLCLNVLNLLGCDG</sequence>
<protein>
    <submittedName>
        <fullName evidence="2">Uncharacterized protein</fullName>
    </submittedName>
</protein>
<name>A0A0A9FS27_ARUDO</name>
<dbReference type="AlphaFoldDB" id="A0A0A9FS27"/>
<accession>A0A0A9FS27</accession>
<organism evidence="2">
    <name type="scientific">Arundo donax</name>
    <name type="common">Giant reed</name>
    <name type="synonym">Donax arundinaceus</name>
    <dbReference type="NCBI Taxonomy" id="35708"/>
    <lineage>
        <taxon>Eukaryota</taxon>
        <taxon>Viridiplantae</taxon>
        <taxon>Streptophyta</taxon>
        <taxon>Embryophyta</taxon>
        <taxon>Tracheophyta</taxon>
        <taxon>Spermatophyta</taxon>
        <taxon>Magnoliopsida</taxon>
        <taxon>Liliopsida</taxon>
        <taxon>Poales</taxon>
        <taxon>Poaceae</taxon>
        <taxon>PACMAD clade</taxon>
        <taxon>Arundinoideae</taxon>
        <taxon>Arundineae</taxon>
        <taxon>Arundo</taxon>
    </lineage>
</organism>
<feature type="transmembrane region" description="Helical" evidence="1">
    <location>
        <begin position="21"/>
        <end position="41"/>
    </location>
</feature>
<proteinExistence type="predicted"/>
<keyword evidence="1" id="KW-0812">Transmembrane</keyword>